<dbReference type="Pfam" id="PF05729">
    <property type="entry name" value="NACHT"/>
    <property type="match status" value="1"/>
</dbReference>
<dbReference type="Gene3D" id="3.40.50.300">
    <property type="entry name" value="P-loop containing nucleotide triphosphate hydrolases"/>
    <property type="match status" value="1"/>
</dbReference>
<feature type="domain" description="NACHT" evidence="3">
    <location>
        <begin position="118"/>
        <end position="249"/>
    </location>
</feature>
<comment type="caution">
    <text evidence="4">The sequence shown here is derived from an EMBL/GenBank/DDBJ whole genome shotgun (WGS) entry which is preliminary data.</text>
</comment>
<name>A0ABW4AJM3_9ACTN</name>
<evidence type="ECO:0000313" key="5">
    <source>
        <dbReference type="Proteomes" id="UP001597183"/>
    </source>
</evidence>
<sequence>MDLLPGLDVLDKVGSVVSAVCAVLGAFGVALGLGWLRGTRSRRRWLPAGRLPAPVVRRLLEAQRVTAEQSAYEPWSIGQPLIGDTYVELQTEKTVSERSSGEPTYFDAHEMLTEFTDVVMVGGPGTGKSTLAKNIVRESAEFWLNAGWFRRTAAPVSSTVAVRVPAAGLAEAHGETLAEALADHFTERGVSIGADVFRRRPARGAEWLIIIDGVDEILSSTERSRLLTLIRLEVTSRSRTMRLVITSRSPLDAGVPATELRLCVFDDGRLELFAEKWFAYRRNPDPRGEARRFLTRFGTGPLANLIRVPLMAAMAAVIHEFDRAARLPTSRTELYEQFVELLRRSRGQLPSLAVQEAEVWLADNIDHLLMVAATATVQSGPGALFRSVTDYCTAEAPTSVRSWLNSAEGREALRESLTATSLVVSDGTAIAFIHHSVAEFLAAPAQPVDLSRRLSELDDPNTRSFALFCIARAGLAETAIHSLLGGPVSDQMRAGHLLLDGATVDPDAQGRVVTALGTCLLSDGAAAGEALMLLAGLAVIDDAVCRWLTTMAESPQTPPWPRTLISDKIADIDAALGEQLLVAVASDRRIGTPCRRWAARRLTSRGNRMGGHLLKGVDNWVGSTAPVDEAGTSLTVVADQQIAMDQRHTLDVRAEATLRLVDDHFDVDPRLQDVLERICRDGGAPVDIRCKAAAAVARRRGTDGIRVIQDLLREPSTPPDTVAVMVETLATRTDGAAADLLHATATDRTVPLATRTSILASARHNYNCRLPSDLALDPTAEPDLRTEAIRFFRNHGGGHGVMHALCVDRSAPRPTRALVIDTMRHGSCRDDPRLLLQVATDPDEDGMLRLDAARALLDRNDPAAHRILLDLASDQRAEWWPLPGAAAVRRYLHPRISSPAEEPSRSTPDPVEQPDLPDELPADPEQLCRLVSRAAVALGHRKAAATRLLAVADSPTMDWLISFAWTRNGDDTRGPDDLGWLRNLVVDHLVGPSGSLDRCRAMVLDARYDPGTRGRLIIHLVRNGNQSDLSRVRRLALAPEIDVRAREILLDRLLQRHDPEDVVVLIDTALQPHDSRLAGPVVRKLLAVGEHQAVRRLWPSMWDDRIGYETRLVIGETLAYAGSPADHDEVRRLISAAVIPPAIRLRLAEILSHRGDRLAREALRGLACDDELDGQTRAKALALIAVPREPADLLAIRRVALGYNAPGELRESAMRSLGSIGTAGALGVIKAIGQDPSNSIELRRSAGETLAQLGDQTGLVILDQLASPDSHSGRPFRHLPEIARR</sequence>
<feature type="region of interest" description="Disordered" evidence="1">
    <location>
        <begin position="896"/>
        <end position="922"/>
    </location>
</feature>
<keyword evidence="2" id="KW-1133">Transmembrane helix</keyword>
<proteinExistence type="predicted"/>
<evidence type="ECO:0000313" key="4">
    <source>
        <dbReference type="EMBL" id="MFD1370470.1"/>
    </source>
</evidence>
<dbReference type="InterPro" id="IPR007111">
    <property type="entry name" value="NACHT_NTPase"/>
</dbReference>
<gene>
    <name evidence="4" type="ORF">ACFQ5G_34485</name>
</gene>
<evidence type="ECO:0000256" key="2">
    <source>
        <dbReference type="SAM" id="Phobius"/>
    </source>
</evidence>
<feature type="transmembrane region" description="Helical" evidence="2">
    <location>
        <begin position="13"/>
        <end position="36"/>
    </location>
</feature>
<dbReference type="Proteomes" id="UP001597183">
    <property type="component" value="Unassembled WGS sequence"/>
</dbReference>
<dbReference type="EMBL" id="JBHTMK010000044">
    <property type="protein sequence ID" value="MFD1370470.1"/>
    <property type="molecule type" value="Genomic_DNA"/>
</dbReference>
<protein>
    <submittedName>
        <fullName evidence="4">NACHT domain-containing protein</fullName>
    </submittedName>
</protein>
<keyword evidence="5" id="KW-1185">Reference proteome</keyword>
<accession>A0ABW4AJM3</accession>
<evidence type="ECO:0000256" key="1">
    <source>
        <dbReference type="SAM" id="MobiDB-lite"/>
    </source>
</evidence>
<evidence type="ECO:0000259" key="3">
    <source>
        <dbReference type="Pfam" id="PF05729"/>
    </source>
</evidence>
<keyword evidence="2" id="KW-0472">Membrane</keyword>
<organism evidence="4 5">
    <name type="scientific">Actinoplanes sichuanensis</name>
    <dbReference type="NCBI Taxonomy" id="512349"/>
    <lineage>
        <taxon>Bacteria</taxon>
        <taxon>Bacillati</taxon>
        <taxon>Actinomycetota</taxon>
        <taxon>Actinomycetes</taxon>
        <taxon>Micromonosporales</taxon>
        <taxon>Micromonosporaceae</taxon>
        <taxon>Actinoplanes</taxon>
    </lineage>
</organism>
<reference evidence="5" key="1">
    <citation type="journal article" date="2019" name="Int. J. Syst. Evol. Microbiol.">
        <title>The Global Catalogue of Microorganisms (GCM) 10K type strain sequencing project: providing services to taxonomists for standard genome sequencing and annotation.</title>
        <authorList>
            <consortium name="The Broad Institute Genomics Platform"/>
            <consortium name="The Broad Institute Genome Sequencing Center for Infectious Disease"/>
            <person name="Wu L."/>
            <person name="Ma J."/>
        </authorList>
    </citation>
    <scope>NUCLEOTIDE SEQUENCE [LARGE SCALE GENOMIC DNA]</scope>
    <source>
        <strain evidence="5">CCM 7526</strain>
    </source>
</reference>
<dbReference type="SUPFAM" id="SSF52540">
    <property type="entry name" value="P-loop containing nucleoside triphosphate hydrolases"/>
    <property type="match status" value="1"/>
</dbReference>
<keyword evidence="2" id="KW-0812">Transmembrane</keyword>
<dbReference type="RefSeq" id="WP_317793758.1">
    <property type="nucleotide sequence ID" value="NZ_AP028461.1"/>
</dbReference>
<dbReference type="InterPro" id="IPR027417">
    <property type="entry name" value="P-loop_NTPase"/>
</dbReference>